<protein>
    <submittedName>
        <fullName evidence="2">Uncharacterized protein</fullName>
    </submittedName>
</protein>
<sequence length="120" mass="12864">MPGALWGYSSGDWIILQPAGAIVWILGLLTFFVPGLIGSLLARDARTRWGLTAFVMVVIVTGWVQIQDVSELYSRQSALILVVWVACLGASGFLLGQLIPKARKNNAQQAAASDGDKPPI</sequence>
<gene>
    <name evidence="2" type="ORF">JIN85_21075</name>
</gene>
<evidence type="ECO:0000313" key="3">
    <source>
        <dbReference type="Proteomes" id="UP000603141"/>
    </source>
</evidence>
<feature type="transmembrane region" description="Helical" evidence="1">
    <location>
        <begin position="78"/>
        <end position="99"/>
    </location>
</feature>
<name>A0A934VWS5_9BACT</name>
<keyword evidence="1" id="KW-0472">Membrane</keyword>
<evidence type="ECO:0000256" key="1">
    <source>
        <dbReference type="SAM" id="Phobius"/>
    </source>
</evidence>
<comment type="caution">
    <text evidence="2">The sequence shown here is derived from an EMBL/GenBank/DDBJ whole genome shotgun (WGS) entry which is preliminary data.</text>
</comment>
<keyword evidence="1" id="KW-1133">Transmembrane helix</keyword>
<accession>A0A934VWS5</accession>
<evidence type="ECO:0000313" key="2">
    <source>
        <dbReference type="EMBL" id="MBK1884917.1"/>
    </source>
</evidence>
<feature type="transmembrane region" description="Helical" evidence="1">
    <location>
        <begin position="49"/>
        <end position="66"/>
    </location>
</feature>
<dbReference type="EMBL" id="JAENIJ010000207">
    <property type="protein sequence ID" value="MBK1884917.1"/>
    <property type="molecule type" value="Genomic_DNA"/>
</dbReference>
<reference evidence="2" key="1">
    <citation type="submission" date="2021-01" db="EMBL/GenBank/DDBJ databases">
        <title>Modified the classification status of verrucomicrobia.</title>
        <authorList>
            <person name="Feng X."/>
        </authorList>
    </citation>
    <scope>NUCLEOTIDE SEQUENCE</scope>
    <source>
        <strain evidence="2">KCTC 22041</strain>
    </source>
</reference>
<feature type="transmembrane region" description="Helical" evidence="1">
    <location>
        <begin position="20"/>
        <end position="42"/>
    </location>
</feature>
<keyword evidence="1" id="KW-0812">Transmembrane</keyword>
<organism evidence="2 3">
    <name type="scientific">Luteolibacter pohnpeiensis</name>
    <dbReference type="NCBI Taxonomy" id="454153"/>
    <lineage>
        <taxon>Bacteria</taxon>
        <taxon>Pseudomonadati</taxon>
        <taxon>Verrucomicrobiota</taxon>
        <taxon>Verrucomicrobiia</taxon>
        <taxon>Verrucomicrobiales</taxon>
        <taxon>Verrucomicrobiaceae</taxon>
        <taxon>Luteolibacter</taxon>
    </lineage>
</organism>
<keyword evidence="3" id="KW-1185">Reference proteome</keyword>
<proteinExistence type="predicted"/>
<dbReference type="Proteomes" id="UP000603141">
    <property type="component" value="Unassembled WGS sequence"/>
</dbReference>
<dbReference type="AlphaFoldDB" id="A0A934VWS5"/>